<proteinExistence type="predicted"/>
<evidence type="ECO:0000313" key="1">
    <source>
        <dbReference type="EMBL" id="CDC72880.1"/>
    </source>
</evidence>
<dbReference type="AlphaFoldDB" id="R6TKU1"/>
<gene>
    <name evidence="1" type="ORF">BN580_01107</name>
</gene>
<evidence type="ECO:0000313" key="2">
    <source>
        <dbReference type="Proteomes" id="UP000017938"/>
    </source>
</evidence>
<protein>
    <submittedName>
        <fullName evidence="1">Uncharacterized protein</fullName>
    </submittedName>
</protein>
<dbReference type="EMBL" id="CBFW010000130">
    <property type="protein sequence ID" value="CDC72880.1"/>
    <property type="molecule type" value="Genomic_DNA"/>
</dbReference>
<accession>R6TKU1</accession>
<name>R6TKU1_9BACT</name>
<sequence>MLVVDVNRLHTVDSLHLAEDVVIDRIKSADAEDIGRSHIALCKRLTLTDELTLGNKDSRAECYLIRCRVAGIAVRDVDGTHLLHLAEADGAGDLRDNRGFLRASCLKELLDTGKTLCDIGACNTSGMEGTHGKLCTRLAYRLCGYYTDSLADVDRSAVCKVGTVALRADAVSCLTLKDRADADLLHACFYYCGCLVVGDHMISRDNDRAGRGIDNIPDGVSADKTVLERLDNVLSVGDCGDPHTLSGSAVALSYNDILRHIDKTSCKVSGVSRLEGGIGKRLARAAGGDEVLEYFKTFTEVRLDRYLHCTSVRCEHKSAHTGKLTHLCHVASRSGIGHHLDRIVSVESVLKGCDDILRRLLPDSDNVVVALLVGKLTAEEVLVDSLDLLLRLLDEGILLVGDGDVGDGDRNCCLCGVLVAHRLDVVKHLRGNREAVLFDTEVDYLTELLLAAGHVDLKVKQLCGVASVNEAEVLRDMLVEDETSEGSVDDTGMLLAVYLSCYPDPDGRVESENTVRVCHHSLVEVAEDVTLSGLARLVYREVVGAEDHVLRRNGNGFSVHRLEEVVCGEHEESCLSLSLCRKRNVNRHLVAVEVRVECGADQRVELYRTSLDKHRLERLNRQTVKRRRTVEEDGVFLYDVFKRVPHACIDLIDLLLCILDVGSLLSLDKALHDEGLEQLKSHFLRQTALIYFELRSDDDNRTSGIVNTLSEKVLTEASLLTSEHFRQRLERAV</sequence>
<dbReference type="Proteomes" id="UP000017938">
    <property type="component" value="Unassembled WGS sequence"/>
</dbReference>
<organism evidence="1 2">
    <name type="scientific">Candidatus Colimorpha enterica</name>
    <dbReference type="NCBI Taxonomy" id="3083063"/>
    <lineage>
        <taxon>Bacteria</taxon>
        <taxon>Pseudomonadati</taxon>
        <taxon>Bacteroidota</taxon>
        <taxon>Bacteroidia</taxon>
        <taxon>Bacteroidales</taxon>
        <taxon>Candidatus Colimorpha</taxon>
    </lineage>
</organism>
<reference evidence="1" key="1">
    <citation type="submission" date="2012-11" db="EMBL/GenBank/DDBJ databases">
        <title>Dependencies among metagenomic species, viruses, plasmids and units of genetic variation.</title>
        <authorList>
            <person name="Nielsen H.B."/>
            <person name="Almeida M."/>
            <person name="Juncker A.S."/>
            <person name="Rasmussen S."/>
            <person name="Li J."/>
            <person name="Sunagawa S."/>
            <person name="Plichta D."/>
            <person name="Gautier L."/>
            <person name="Le Chatelier E."/>
            <person name="Peletier E."/>
            <person name="Bonde I."/>
            <person name="Nielsen T."/>
            <person name="Manichanh C."/>
            <person name="Arumugam M."/>
            <person name="Batto J."/>
            <person name="Santos M.B.Q.D."/>
            <person name="Blom N."/>
            <person name="Borruel N."/>
            <person name="Burgdorf K.S."/>
            <person name="Boumezbeur F."/>
            <person name="Casellas F."/>
            <person name="Dore J."/>
            <person name="Guarner F."/>
            <person name="Hansen T."/>
            <person name="Hildebrand F."/>
            <person name="Kaas R.S."/>
            <person name="Kennedy S."/>
            <person name="Kristiansen K."/>
            <person name="Kultima J.R."/>
            <person name="Leonard P."/>
            <person name="Levenez F."/>
            <person name="Lund O."/>
            <person name="Moumen B."/>
            <person name="Le Paslier D."/>
            <person name="Pons N."/>
            <person name="Pedersen O."/>
            <person name="Prifti E."/>
            <person name="Qin J."/>
            <person name="Raes J."/>
            <person name="Tap J."/>
            <person name="Tims S."/>
            <person name="Ussery D.W."/>
            <person name="Yamada T."/>
            <person name="MetaHit consortium"/>
            <person name="Renault P."/>
            <person name="Sicheritz-Ponten T."/>
            <person name="Bork P."/>
            <person name="Wang J."/>
            <person name="Brunak S."/>
            <person name="Ehrlich S.D."/>
        </authorList>
    </citation>
    <scope>NUCLEOTIDE SEQUENCE [LARGE SCALE GENOMIC DNA]</scope>
</reference>
<comment type="caution">
    <text evidence="1">The sequence shown here is derived from an EMBL/GenBank/DDBJ whole genome shotgun (WGS) entry which is preliminary data.</text>
</comment>